<sequence>MPAEASVNELTLSARWVERAALRYTPAGLPALDLTLEHCGEAVEAGKPRKVEMRIRAVAIGPLAQQLLGLPSESPALWSGFLAAARNGKGVVFHITGVSPAASPTST</sequence>
<dbReference type="InterPro" id="IPR023646">
    <property type="entry name" value="Prisomal_replication_PriB"/>
</dbReference>
<dbReference type="InterPro" id="IPR012340">
    <property type="entry name" value="NA-bd_OB-fold"/>
</dbReference>
<proteinExistence type="inferred from homology"/>
<evidence type="ECO:0000256" key="1">
    <source>
        <dbReference type="HAMAP-Rule" id="MF_00720"/>
    </source>
</evidence>
<dbReference type="GO" id="GO:1990077">
    <property type="term" value="C:primosome complex"/>
    <property type="evidence" value="ECO:0007669"/>
    <property type="project" value="UniProtKB-UniRule"/>
</dbReference>
<keyword evidence="1" id="KW-0639">Primosome</keyword>
<keyword evidence="1" id="KW-0238">DNA-binding</keyword>
<gene>
    <name evidence="1 2" type="primary">priB</name>
    <name evidence="2" type="ORF">I7X39_12205</name>
</gene>
<dbReference type="GO" id="GO:0003697">
    <property type="term" value="F:single-stranded DNA binding"/>
    <property type="evidence" value="ECO:0007669"/>
    <property type="project" value="UniProtKB-UniRule"/>
</dbReference>
<dbReference type="Proteomes" id="UP000613266">
    <property type="component" value="Unassembled WGS sequence"/>
</dbReference>
<dbReference type="NCBIfam" id="TIGR04418">
    <property type="entry name" value="PriB_gamma"/>
    <property type="match status" value="1"/>
</dbReference>
<dbReference type="EMBL" id="JAEDAK010000007">
    <property type="protein sequence ID" value="MBH9577664.1"/>
    <property type="molecule type" value="Genomic_DNA"/>
</dbReference>
<name>A0A931J515_9BURK</name>
<dbReference type="Pfam" id="PF22657">
    <property type="entry name" value="SSB_1"/>
    <property type="match status" value="1"/>
</dbReference>
<comment type="caution">
    <text evidence="2">The sequence shown here is derived from an EMBL/GenBank/DDBJ whole genome shotgun (WGS) entry which is preliminary data.</text>
</comment>
<comment type="similarity">
    <text evidence="1">Belongs to the PriB family.</text>
</comment>
<dbReference type="HAMAP" id="MF_00720">
    <property type="entry name" value="PriB"/>
    <property type="match status" value="1"/>
</dbReference>
<accession>A0A931J515</accession>
<reference evidence="2" key="1">
    <citation type="submission" date="2020-12" db="EMBL/GenBank/DDBJ databases">
        <title>The genome sequence of Inhella sp. 1Y17.</title>
        <authorList>
            <person name="Liu Y."/>
        </authorList>
    </citation>
    <scope>NUCLEOTIDE SEQUENCE</scope>
    <source>
        <strain evidence="2">1Y17</strain>
    </source>
</reference>
<dbReference type="Gene3D" id="2.40.50.140">
    <property type="entry name" value="Nucleic acid-binding proteins"/>
    <property type="match status" value="1"/>
</dbReference>
<dbReference type="AlphaFoldDB" id="A0A931J515"/>
<comment type="subunit">
    <text evidence="1">Homodimer. Interacts with PriA and DnaT. Component of the replication restart primosome. Primosome assembly occurs via a 'hand-off' mechanism. PriA binds to replication forks, subsequently PriB then DnaT bind; DnaT then displaces ssDNA to generate the helicase loading substrate.</text>
</comment>
<organism evidence="2 3">
    <name type="scientific">Inhella proteolytica</name>
    <dbReference type="NCBI Taxonomy" id="2795029"/>
    <lineage>
        <taxon>Bacteria</taxon>
        <taxon>Pseudomonadati</taxon>
        <taxon>Pseudomonadota</taxon>
        <taxon>Betaproteobacteria</taxon>
        <taxon>Burkholderiales</taxon>
        <taxon>Sphaerotilaceae</taxon>
        <taxon>Inhella</taxon>
    </lineage>
</organism>
<dbReference type="GO" id="GO:0006269">
    <property type="term" value="P:DNA replication, synthesis of primer"/>
    <property type="evidence" value="ECO:0007669"/>
    <property type="project" value="UniProtKB-KW"/>
</dbReference>
<dbReference type="SUPFAM" id="SSF50249">
    <property type="entry name" value="Nucleic acid-binding proteins"/>
    <property type="match status" value="1"/>
</dbReference>
<keyword evidence="3" id="KW-1185">Reference proteome</keyword>
<evidence type="ECO:0000313" key="3">
    <source>
        <dbReference type="Proteomes" id="UP000613266"/>
    </source>
</evidence>
<evidence type="ECO:0000313" key="2">
    <source>
        <dbReference type="EMBL" id="MBH9577664.1"/>
    </source>
</evidence>
<protein>
    <recommendedName>
        <fullName evidence="1">Replication restart protein PriB</fullName>
    </recommendedName>
</protein>
<keyword evidence="1" id="KW-0235">DNA replication</keyword>
<comment type="function">
    <text evidence="1">Involved in the restart of stalled replication forks, which reloads the replicative helicase on sites other than the origin of replication; the PriA-PriB pathway is the major replication restart pathway. During primosome assembly it facilitates complex formation between PriA and DnaT on DNA; stabilizes PriA on DNA. Stimulates the DNA unwinding activity of PriA helicase.</text>
</comment>